<dbReference type="GO" id="GO:0003677">
    <property type="term" value="F:DNA binding"/>
    <property type="evidence" value="ECO:0007669"/>
    <property type="project" value="UniProtKB-KW"/>
</dbReference>
<evidence type="ECO:0000256" key="1">
    <source>
        <dbReference type="ARBA" id="ARBA00023015"/>
    </source>
</evidence>
<protein>
    <recommendedName>
        <fullName evidence="4">HTH luxR-type domain-containing protein</fullName>
    </recommendedName>
</protein>
<dbReference type="PANTHER" id="PTHR44688:SF16">
    <property type="entry name" value="DNA-BINDING TRANSCRIPTIONAL ACTIVATOR DEVR_DOSR"/>
    <property type="match status" value="1"/>
</dbReference>
<dbReference type="InterPro" id="IPR000792">
    <property type="entry name" value="Tscrpt_reg_LuxR_C"/>
</dbReference>
<dbReference type="PROSITE" id="PS00622">
    <property type="entry name" value="HTH_LUXR_1"/>
    <property type="match status" value="1"/>
</dbReference>
<keyword evidence="2" id="KW-0238">DNA-binding</keyword>
<dbReference type="PRINTS" id="PR00038">
    <property type="entry name" value="HTHLUXR"/>
</dbReference>
<evidence type="ECO:0000313" key="5">
    <source>
        <dbReference type="EMBL" id="GAF88297.1"/>
    </source>
</evidence>
<keyword evidence="3" id="KW-0804">Transcription</keyword>
<dbReference type="InterPro" id="IPR036388">
    <property type="entry name" value="WH-like_DNA-bd_sf"/>
</dbReference>
<dbReference type="CDD" id="cd06170">
    <property type="entry name" value="LuxR_C_like"/>
    <property type="match status" value="1"/>
</dbReference>
<name>X0TJG5_9ZZZZ</name>
<dbReference type="EMBL" id="BARS01015238">
    <property type="protein sequence ID" value="GAF88297.1"/>
    <property type="molecule type" value="Genomic_DNA"/>
</dbReference>
<dbReference type="SUPFAM" id="SSF46894">
    <property type="entry name" value="C-terminal effector domain of the bipartite response regulators"/>
    <property type="match status" value="1"/>
</dbReference>
<comment type="caution">
    <text evidence="5">The sequence shown here is derived from an EMBL/GenBank/DDBJ whole genome shotgun (WGS) entry which is preliminary data.</text>
</comment>
<dbReference type="SMART" id="SM00421">
    <property type="entry name" value="HTH_LUXR"/>
    <property type="match status" value="1"/>
</dbReference>
<evidence type="ECO:0000259" key="4">
    <source>
        <dbReference type="PROSITE" id="PS50043"/>
    </source>
</evidence>
<dbReference type="Gene3D" id="1.10.10.10">
    <property type="entry name" value="Winged helix-like DNA-binding domain superfamily/Winged helix DNA-binding domain"/>
    <property type="match status" value="1"/>
</dbReference>
<evidence type="ECO:0000256" key="3">
    <source>
        <dbReference type="ARBA" id="ARBA00023163"/>
    </source>
</evidence>
<evidence type="ECO:0000256" key="2">
    <source>
        <dbReference type="ARBA" id="ARBA00023125"/>
    </source>
</evidence>
<dbReference type="AlphaFoldDB" id="X0TJG5"/>
<sequence length="80" mass="8869">MPNAIERTKGEGEACRDGLTKREVQVLRLVAQGKRNREIATELAISTNTVDRHVSSILRKMRPANRAQAAVYGARRGLVL</sequence>
<keyword evidence="1" id="KW-0805">Transcription regulation</keyword>
<reference evidence="5" key="1">
    <citation type="journal article" date="2014" name="Front. Microbiol.">
        <title>High frequency of phylogenetically diverse reductive dehalogenase-homologous genes in deep subseafloor sedimentary metagenomes.</title>
        <authorList>
            <person name="Kawai M."/>
            <person name="Futagami T."/>
            <person name="Toyoda A."/>
            <person name="Takaki Y."/>
            <person name="Nishi S."/>
            <person name="Hori S."/>
            <person name="Arai W."/>
            <person name="Tsubouchi T."/>
            <person name="Morono Y."/>
            <person name="Uchiyama I."/>
            <person name="Ito T."/>
            <person name="Fujiyama A."/>
            <person name="Inagaki F."/>
            <person name="Takami H."/>
        </authorList>
    </citation>
    <scope>NUCLEOTIDE SEQUENCE</scope>
    <source>
        <strain evidence="5">Expedition CK06-06</strain>
    </source>
</reference>
<dbReference type="Pfam" id="PF00196">
    <property type="entry name" value="GerE"/>
    <property type="match status" value="1"/>
</dbReference>
<dbReference type="InterPro" id="IPR016032">
    <property type="entry name" value="Sig_transdc_resp-reg_C-effctor"/>
</dbReference>
<dbReference type="PANTHER" id="PTHR44688">
    <property type="entry name" value="DNA-BINDING TRANSCRIPTIONAL ACTIVATOR DEVR_DOSR"/>
    <property type="match status" value="1"/>
</dbReference>
<gene>
    <name evidence="5" type="ORF">S01H1_25264</name>
</gene>
<accession>X0TJG5</accession>
<feature type="domain" description="HTH luxR-type" evidence="4">
    <location>
        <begin position="13"/>
        <end position="77"/>
    </location>
</feature>
<dbReference type="PROSITE" id="PS50043">
    <property type="entry name" value="HTH_LUXR_2"/>
    <property type="match status" value="1"/>
</dbReference>
<proteinExistence type="predicted"/>
<organism evidence="5">
    <name type="scientific">marine sediment metagenome</name>
    <dbReference type="NCBI Taxonomy" id="412755"/>
    <lineage>
        <taxon>unclassified sequences</taxon>
        <taxon>metagenomes</taxon>
        <taxon>ecological metagenomes</taxon>
    </lineage>
</organism>
<dbReference type="GO" id="GO:0006355">
    <property type="term" value="P:regulation of DNA-templated transcription"/>
    <property type="evidence" value="ECO:0007669"/>
    <property type="project" value="InterPro"/>
</dbReference>